<dbReference type="InterPro" id="IPR036259">
    <property type="entry name" value="MFS_trans_sf"/>
</dbReference>
<dbReference type="PROSITE" id="PS00216">
    <property type="entry name" value="SUGAR_TRANSPORT_1"/>
    <property type="match status" value="1"/>
</dbReference>
<dbReference type="EnsemblMetazoa" id="RPRC002121-RA">
    <property type="protein sequence ID" value="RPRC002121-PA"/>
    <property type="gene ID" value="RPRC002121"/>
</dbReference>
<keyword evidence="2" id="KW-0812">Transmembrane</keyword>
<feature type="domain" description="Major facilitator superfamily (MFS) profile" evidence="5">
    <location>
        <begin position="455"/>
        <end position="925"/>
    </location>
</feature>
<reference evidence="6" key="1">
    <citation type="submission" date="2015-05" db="UniProtKB">
        <authorList>
            <consortium name="EnsemblMetazoa"/>
        </authorList>
    </citation>
    <scope>IDENTIFICATION</scope>
</reference>
<evidence type="ECO:0000313" key="6">
    <source>
        <dbReference type="EnsemblMetazoa" id="RPRC002121-PA"/>
    </source>
</evidence>
<evidence type="ECO:0000313" key="7">
    <source>
        <dbReference type="Proteomes" id="UP000015103"/>
    </source>
</evidence>
<organism evidence="6 7">
    <name type="scientific">Rhodnius prolixus</name>
    <name type="common">Triatomid bug</name>
    <dbReference type="NCBI Taxonomy" id="13249"/>
    <lineage>
        <taxon>Eukaryota</taxon>
        <taxon>Metazoa</taxon>
        <taxon>Ecdysozoa</taxon>
        <taxon>Arthropoda</taxon>
        <taxon>Hexapoda</taxon>
        <taxon>Insecta</taxon>
        <taxon>Pterygota</taxon>
        <taxon>Neoptera</taxon>
        <taxon>Paraneoptera</taxon>
        <taxon>Hemiptera</taxon>
        <taxon>Heteroptera</taxon>
        <taxon>Panheteroptera</taxon>
        <taxon>Cimicomorpha</taxon>
        <taxon>Reduviidae</taxon>
        <taxon>Triatominae</taxon>
        <taxon>Rhodnius</taxon>
    </lineage>
</organism>
<dbReference type="PANTHER" id="PTHR48021:SF32">
    <property type="entry name" value="FACILITATED TREHALOSE TRANSPORTER TRET1-2 HOMOLOG-LIKE PROTEIN"/>
    <property type="match status" value="1"/>
</dbReference>
<dbReference type="eggNOG" id="KOG0254">
    <property type="taxonomic scope" value="Eukaryota"/>
</dbReference>
<evidence type="ECO:0000256" key="3">
    <source>
        <dbReference type="ARBA" id="ARBA00022989"/>
    </source>
</evidence>
<dbReference type="VEuPathDB" id="VectorBase:RPRC002121"/>
<dbReference type="EMBL" id="ACPB03005194">
    <property type="status" value="NOT_ANNOTATED_CDS"/>
    <property type="molecule type" value="Genomic_DNA"/>
</dbReference>
<dbReference type="GO" id="GO:0016020">
    <property type="term" value="C:membrane"/>
    <property type="evidence" value="ECO:0007669"/>
    <property type="project" value="UniProtKB-SubCell"/>
</dbReference>
<dbReference type="FunFam" id="1.20.1250.20:FF:000249">
    <property type="entry name" value="facilitated trehalose transporter Tret1"/>
    <property type="match status" value="1"/>
</dbReference>
<evidence type="ECO:0000259" key="5">
    <source>
        <dbReference type="PROSITE" id="PS50850"/>
    </source>
</evidence>
<dbReference type="InterPro" id="IPR020846">
    <property type="entry name" value="MFS_dom"/>
</dbReference>
<evidence type="ECO:0000256" key="1">
    <source>
        <dbReference type="ARBA" id="ARBA00004141"/>
    </source>
</evidence>
<dbReference type="InterPro" id="IPR005828">
    <property type="entry name" value="MFS_sugar_transport-like"/>
</dbReference>
<protein>
    <recommendedName>
        <fullName evidence="5">Major facilitator superfamily (MFS) profile domain-containing protein</fullName>
    </recommendedName>
</protein>
<comment type="subcellular location">
    <subcellularLocation>
        <location evidence="1">Membrane</location>
        <topology evidence="1">Multi-pass membrane protein</topology>
    </subcellularLocation>
</comment>
<name>T1HDK1_RHOPR</name>
<dbReference type="PROSITE" id="PS50850">
    <property type="entry name" value="MFS"/>
    <property type="match status" value="2"/>
</dbReference>
<dbReference type="GO" id="GO:0022857">
    <property type="term" value="F:transmembrane transporter activity"/>
    <property type="evidence" value="ECO:0007669"/>
    <property type="project" value="InterPro"/>
</dbReference>
<evidence type="ECO:0000256" key="4">
    <source>
        <dbReference type="ARBA" id="ARBA00023136"/>
    </source>
</evidence>
<sequence>MVDGLLRIKILSSIISLSPIVQVGINLAYSGVLIPQLANDIKGFTKEQASWIASLIMISQPIGALFIGPIMDYIGRKKAGIITNIPIVIGWIMIYFTEHSLWPIYVARILAGLSGGMSTVGGVYTAEITHALYRPMLLSLISVNTSLGILIATILGVYIEWHLAAIFYGLLALISLILTFFIPESPYWLANFSDAPSHIIKSQVEYLNRTEWLFDEEWAVIQGIIDERKKGVNQEESASNPSGFIKGFLERTSYLPLLILGVLFFLQQTSGTYVVIFYTVNIFKAIGGDFGMGFDEYNATTTLGVLRFIMSFVTLILSKNLGRRILLIISSACMAVSALAIAIFLKLNHIFTIPFEADNSTALLLSRSETATTNSDDSARTDTVIENYWILISVLIFVCASALGQMVIPWTMIGELLPTKILITLNLHRLQPDPEASAATPARRTPTSIDVWPQILSSVAAFSIVIQVGINMAYSGVLIPQLANDANIKDFTKDQASWIASLVVIFQPIGAFFIGPIMDYLGRKKACVITNIPTVMSWILIYFSKHSLWPIYLARVLAGLSGGMTTFGVVYTAEISHAQYRPMLLSLNSVNVAIGILLATILGVYMEWHTAAIFYGSLSLISLILSCLIPESPYWLANFTDASTKKVKTQVEYLNRPKWLFDEEWAVIQRIMDERKKGVNQEERASKSLGFFKGFCERTSYLPLLLLVILFLLQQISGTYVVIFYTVNIFKSIGGDFGNGFNEYNATTTLGVLRFIMSFITLVLSKKIGRRILLILSSSGMAVSALATAIFLKLNNISTVSFKSDNSTAALMESLNATSFGENALNTELAVESWWILISVLTFVVSAALGQMVVPWTMLGELLPTKVRASGSGLIVAYTSLLLFIVIKTLPYLIDFITLPFVFVSYSVLSILAIIFIYFYLPETFGKNFAEIANYFEKK</sequence>
<dbReference type="Proteomes" id="UP000015103">
    <property type="component" value="Unassembled WGS sequence"/>
</dbReference>
<accession>T1HDK1</accession>
<dbReference type="HOGENOM" id="CLU_312456_0_0_1"/>
<dbReference type="AlphaFoldDB" id="T1HDK1"/>
<dbReference type="STRING" id="13249.T1HDK1"/>
<dbReference type="InterPro" id="IPR050549">
    <property type="entry name" value="MFS_Trehalose_Transporter"/>
</dbReference>
<dbReference type="OMA" id="SGFFTHW"/>
<dbReference type="Gene3D" id="1.20.1250.20">
    <property type="entry name" value="MFS general substrate transporter like domains"/>
    <property type="match status" value="2"/>
</dbReference>
<dbReference type="PANTHER" id="PTHR48021">
    <property type="match status" value="1"/>
</dbReference>
<dbReference type="InterPro" id="IPR005829">
    <property type="entry name" value="Sugar_transporter_CS"/>
</dbReference>
<evidence type="ECO:0000256" key="2">
    <source>
        <dbReference type="ARBA" id="ARBA00022692"/>
    </source>
</evidence>
<dbReference type="Pfam" id="PF00083">
    <property type="entry name" value="Sugar_tr"/>
    <property type="match status" value="2"/>
</dbReference>
<feature type="domain" description="Major facilitator superfamily (MFS) profile" evidence="5">
    <location>
        <begin position="1"/>
        <end position="432"/>
    </location>
</feature>
<dbReference type="InParanoid" id="T1HDK1"/>
<proteinExistence type="predicted"/>
<dbReference type="SUPFAM" id="SSF103473">
    <property type="entry name" value="MFS general substrate transporter"/>
    <property type="match status" value="2"/>
</dbReference>
<keyword evidence="4" id="KW-0472">Membrane</keyword>
<keyword evidence="3" id="KW-1133">Transmembrane helix</keyword>
<keyword evidence="7" id="KW-1185">Reference proteome</keyword>